<accession>A0A8T0JB27</accession>
<organism evidence="3 4">
    <name type="scientific">Ceratodon purpureus</name>
    <name type="common">Fire moss</name>
    <name type="synonym">Dicranum purpureum</name>
    <dbReference type="NCBI Taxonomy" id="3225"/>
    <lineage>
        <taxon>Eukaryota</taxon>
        <taxon>Viridiplantae</taxon>
        <taxon>Streptophyta</taxon>
        <taxon>Embryophyta</taxon>
        <taxon>Bryophyta</taxon>
        <taxon>Bryophytina</taxon>
        <taxon>Bryopsida</taxon>
        <taxon>Dicranidae</taxon>
        <taxon>Pseudoditrichales</taxon>
        <taxon>Ditrichaceae</taxon>
        <taxon>Ceratodon</taxon>
    </lineage>
</organism>
<feature type="domain" description="SET" evidence="2">
    <location>
        <begin position="143"/>
        <end position="257"/>
    </location>
</feature>
<dbReference type="AlphaFoldDB" id="A0A8T0JB27"/>
<comment type="caution">
    <text evidence="3">The sequence shown here is derived from an EMBL/GenBank/DDBJ whole genome shotgun (WGS) entry which is preliminary data.</text>
</comment>
<dbReference type="SUPFAM" id="SSF82199">
    <property type="entry name" value="SET domain"/>
    <property type="match status" value="1"/>
</dbReference>
<protein>
    <recommendedName>
        <fullName evidence="2">SET domain-containing protein</fullName>
    </recommendedName>
</protein>
<dbReference type="InterPro" id="IPR046341">
    <property type="entry name" value="SET_dom_sf"/>
</dbReference>
<reference evidence="3" key="1">
    <citation type="submission" date="2020-06" db="EMBL/GenBank/DDBJ databases">
        <title>WGS assembly of Ceratodon purpureus strain R40.</title>
        <authorList>
            <person name="Carey S.B."/>
            <person name="Jenkins J."/>
            <person name="Shu S."/>
            <person name="Lovell J.T."/>
            <person name="Sreedasyam A."/>
            <person name="Maumus F."/>
            <person name="Tiley G.P."/>
            <person name="Fernandez-Pozo N."/>
            <person name="Barry K."/>
            <person name="Chen C."/>
            <person name="Wang M."/>
            <person name="Lipzen A."/>
            <person name="Daum C."/>
            <person name="Saski C.A."/>
            <person name="Payton A.C."/>
            <person name="Mcbreen J.C."/>
            <person name="Conrad R.E."/>
            <person name="Kollar L.M."/>
            <person name="Olsson S."/>
            <person name="Huttunen S."/>
            <person name="Landis J.B."/>
            <person name="Wickett N.J."/>
            <person name="Johnson M.G."/>
            <person name="Rensing S.A."/>
            <person name="Grimwood J."/>
            <person name="Schmutz J."/>
            <person name="Mcdaniel S.F."/>
        </authorList>
    </citation>
    <scope>NUCLEOTIDE SEQUENCE</scope>
    <source>
        <strain evidence="3">R40</strain>
    </source>
</reference>
<gene>
    <name evidence="3" type="ORF">KC19_1G273600</name>
</gene>
<sequence length="481" mass="54380">MKAFSEDWMKQHDCHTAQTQRLSARLERTWTPQWTSTTETRTEIRNDPKGAQLGRAKAATLAVDTRLKGDRKLLHANIDVSAPLARVACECRLRGSRTCTANCPCLTKWKSCGVECECHGFCCNSFFHTPRLSIRNGALGEELYTKSDLPRYRIAFVVCGKIMTVPEYWRYHEKLMHRTVRHYGFTVSWPGSAHGLPGNPDLDKYAVDPFEDMTGAVNHSCEPNVVFEACWANRKLYAVGRTTRNIMAKEALTVDYKCKGTSNPREFAEICRCREALCRGLIAEKGSKFLEASTSYYEGEITRLQEQHTITERALQQRYEDLAAAERAGSNTVELEMDLIRKENENGKMKASIELMIAAVARARQSLYEGPEAPSAVIEAPEMKKSHASALRKFMQRICFLFSEKQKENHEELAEVTIERSETNPYFVPDSALSSYRTVPAPSARSEIPGSFTPRKGPLTSRRPQVPRLALPPRPRYLIGS</sequence>
<evidence type="ECO:0000313" key="3">
    <source>
        <dbReference type="EMBL" id="KAG0592695.1"/>
    </source>
</evidence>
<evidence type="ECO:0000313" key="4">
    <source>
        <dbReference type="Proteomes" id="UP000822688"/>
    </source>
</evidence>
<feature type="region of interest" description="Disordered" evidence="1">
    <location>
        <begin position="438"/>
        <end position="481"/>
    </location>
</feature>
<keyword evidence="4" id="KW-1185">Reference proteome</keyword>
<dbReference type="Proteomes" id="UP000822688">
    <property type="component" value="Chromosome 1"/>
</dbReference>
<dbReference type="Gene3D" id="2.170.270.10">
    <property type="entry name" value="SET domain"/>
    <property type="match status" value="1"/>
</dbReference>
<name>A0A8T0JB27_CERPU</name>
<dbReference type="OrthoDB" id="1980105at2759"/>
<dbReference type="EMBL" id="CM026421">
    <property type="protein sequence ID" value="KAG0592695.1"/>
    <property type="molecule type" value="Genomic_DNA"/>
</dbReference>
<proteinExistence type="predicted"/>
<evidence type="ECO:0000256" key="1">
    <source>
        <dbReference type="SAM" id="MobiDB-lite"/>
    </source>
</evidence>
<dbReference type="Pfam" id="PF00856">
    <property type="entry name" value="SET"/>
    <property type="match status" value="1"/>
</dbReference>
<dbReference type="InterPro" id="IPR001214">
    <property type="entry name" value="SET_dom"/>
</dbReference>
<evidence type="ECO:0000259" key="2">
    <source>
        <dbReference type="Pfam" id="PF00856"/>
    </source>
</evidence>